<evidence type="ECO:0000256" key="5">
    <source>
        <dbReference type="ARBA" id="ARBA00022737"/>
    </source>
</evidence>
<dbReference type="PRINTS" id="PR00313">
    <property type="entry name" value="CABNDNGRPT"/>
</dbReference>
<evidence type="ECO:0000256" key="1">
    <source>
        <dbReference type="ARBA" id="ARBA00001913"/>
    </source>
</evidence>
<keyword evidence="4" id="KW-0964">Secreted</keyword>
<evidence type="ECO:0000256" key="6">
    <source>
        <dbReference type="ARBA" id="ARBA00022837"/>
    </source>
</evidence>
<dbReference type="Pfam" id="PF08548">
    <property type="entry name" value="Peptidase_M10_C"/>
    <property type="match status" value="2"/>
</dbReference>
<dbReference type="SUPFAM" id="SSF55486">
    <property type="entry name" value="Metalloproteases ('zincins'), catalytic domain"/>
    <property type="match status" value="1"/>
</dbReference>
<keyword evidence="6" id="KW-0106">Calcium</keyword>
<dbReference type="Gene3D" id="2.150.10.10">
    <property type="entry name" value="Serralysin-like metalloprotease, C-terminal"/>
    <property type="match status" value="2"/>
</dbReference>
<comment type="similarity">
    <text evidence="3">Belongs to the peptidase M10B family.</text>
</comment>
<dbReference type="GeneID" id="55844887"/>
<sequence length="566" mass="61789">MRPAHYQNPPSYRRSDSNVIPAYYTTAGNADATLRPDDPHIKKVNKQSFDKQRAIEQLTRGTGAWQDWNQDGKTDISYHFKEIGGNRFSDTQKQEARRSIQSWGDVANLTFTENGSRAEGRLSFQTSSTEKAASGFFPSPFANGGDTVYNPDFVTRPTITHEIGHALGLTHPGDYNITADDTKRLYAQDSKAHTVMSYYLAQDSGKTLVDRPKAPMMDDISAIQHKYGANHQTRRENNTYGFNSNSGRDYYSLRNHHDPAVFCVWDGAGNDTLDFSGYGNDQVINLKAGSFSDVGGYQGNVSIARDCDIENAIGGSGHDALIGNDADNRLTGGGGADRLRGGRGADTFVYNHARDSTPEAPDEIMDFTSGLDKIDVSGALRSAGLASLSLVSTWSGKGGEARLSHDEKSGEGMLAIDLTGNGKPDLLIKTHGRVRPGDILTANNRTPKRGPVPESLIQPVRPTVNAVNVRPHFVFKTASDSTFSNARLFTDFTSGTDKLDLRGIEKEAKTRLTPVNAFSGRAGETIVGYNPQTYRYFVAIDLTGNGTPDFLVKSTQEIRPKDILVN</sequence>
<comment type="caution">
    <text evidence="8">The sequence shown here is derived from an EMBL/GenBank/DDBJ whole genome shotgun (WGS) entry which is preliminary data.</text>
</comment>
<comment type="subcellular location">
    <subcellularLocation>
        <location evidence="2">Secreted</location>
    </subcellularLocation>
</comment>
<name>A0ABX4QD81_PSETO</name>
<dbReference type="Proteomes" id="UP000232891">
    <property type="component" value="Unassembled WGS sequence"/>
</dbReference>
<dbReference type="InterPro" id="IPR034033">
    <property type="entry name" value="Serralysin-like"/>
</dbReference>
<dbReference type="CDD" id="cd04277">
    <property type="entry name" value="ZnMc_serralysin_like"/>
    <property type="match status" value="1"/>
</dbReference>
<dbReference type="SMART" id="SM00235">
    <property type="entry name" value="ZnMc"/>
    <property type="match status" value="1"/>
</dbReference>
<gene>
    <name evidence="8" type="ORF">ATI14_1601</name>
</gene>
<protein>
    <submittedName>
        <fullName evidence="8">Peptidase M10/serralysin-like protein</fullName>
    </submittedName>
</protein>
<dbReference type="InterPro" id="IPR024079">
    <property type="entry name" value="MetalloPept_cat_dom_sf"/>
</dbReference>
<accession>A0ABX4QD81</accession>
<feature type="domain" description="Peptidase metallopeptidase" evidence="7">
    <location>
        <begin position="61"/>
        <end position="206"/>
    </location>
</feature>
<evidence type="ECO:0000256" key="4">
    <source>
        <dbReference type="ARBA" id="ARBA00022525"/>
    </source>
</evidence>
<dbReference type="SUPFAM" id="SSF51120">
    <property type="entry name" value="beta-Roll"/>
    <property type="match status" value="2"/>
</dbReference>
<reference evidence="8 9" key="1">
    <citation type="submission" date="2017-11" db="EMBL/GenBank/DDBJ databases">
        <title>Genome sequencing of a diverse group of Pseudomonas species.</title>
        <authorList>
            <person name="Loper J."/>
        </authorList>
    </citation>
    <scope>NUCLEOTIDE SEQUENCE [LARGE SCALE GENOMIC DNA]</scope>
    <source>
        <strain evidence="8 9">NCPPB 2192</strain>
    </source>
</reference>
<evidence type="ECO:0000313" key="9">
    <source>
        <dbReference type="Proteomes" id="UP000232891"/>
    </source>
</evidence>
<dbReference type="InterPro" id="IPR001343">
    <property type="entry name" value="Hemolysn_Ca-bd"/>
</dbReference>
<proteinExistence type="inferred from homology"/>
<dbReference type="InterPro" id="IPR006026">
    <property type="entry name" value="Peptidase_Metallo"/>
</dbReference>
<evidence type="ECO:0000259" key="7">
    <source>
        <dbReference type="SMART" id="SM00235"/>
    </source>
</evidence>
<evidence type="ECO:0000313" key="8">
    <source>
        <dbReference type="EMBL" id="PKA74765.1"/>
    </source>
</evidence>
<dbReference type="InterPro" id="IPR013858">
    <property type="entry name" value="Peptidase_M10B_C"/>
</dbReference>
<evidence type="ECO:0000256" key="2">
    <source>
        <dbReference type="ARBA" id="ARBA00004613"/>
    </source>
</evidence>
<evidence type="ECO:0000256" key="3">
    <source>
        <dbReference type="ARBA" id="ARBA00009490"/>
    </source>
</evidence>
<organism evidence="8 9">
    <name type="scientific">Pseudomonas tolaasii NCPPB 2192</name>
    <dbReference type="NCBI Taxonomy" id="564423"/>
    <lineage>
        <taxon>Bacteria</taxon>
        <taxon>Pseudomonadati</taxon>
        <taxon>Pseudomonadota</taxon>
        <taxon>Gammaproteobacteria</taxon>
        <taxon>Pseudomonadales</taxon>
        <taxon>Pseudomonadaceae</taxon>
        <taxon>Pseudomonas</taxon>
    </lineage>
</organism>
<dbReference type="Pfam" id="PF00353">
    <property type="entry name" value="HemolysinCabind"/>
    <property type="match status" value="1"/>
</dbReference>
<dbReference type="InterPro" id="IPR011049">
    <property type="entry name" value="Serralysin-like_metalloprot_C"/>
</dbReference>
<dbReference type="RefSeq" id="WP_231124347.1">
    <property type="nucleotide sequence ID" value="NZ_PHHD01000001.1"/>
</dbReference>
<comment type="cofactor">
    <cofactor evidence="1">
        <name>Ca(2+)</name>
        <dbReference type="ChEBI" id="CHEBI:29108"/>
    </cofactor>
</comment>
<keyword evidence="5" id="KW-0677">Repeat</keyword>
<dbReference type="EMBL" id="PHHD01000001">
    <property type="protein sequence ID" value="PKA74765.1"/>
    <property type="molecule type" value="Genomic_DNA"/>
</dbReference>
<dbReference type="Gene3D" id="3.40.390.10">
    <property type="entry name" value="Collagenase (Catalytic Domain)"/>
    <property type="match status" value="1"/>
</dbReference>
<keyword evidence="9" id="KW-1185">Reference proteome</keyword>